<feature type="region of interest" description="Disordered" evidence="1">
    <location>
        <begin position="1"/>
        <end position="31"/>
    </location>
</feature>
<keyword evidence="3" id="KW-1185">Reference proteome</keyword>
<organism evidence="2 3">
    <name type="scientific">Araneus ventricosus</name>
    <name type="common">Orbweaver spider</name>
    <name type="synonym">Epeira ventricosa</name>
    <dbReference type="NCBI Taxonomy" id="182803"/>
    <lineage>
        <taxon>Eukaryota</taxon>
        <taxon>Metazoa</taxon>
        <taxon>Ecdysozoa</taxon>
        <taxon>Arthropoda</taxon>
        <taxon>Chelicerata</taxon>
        <taxon>Arachnida</taxon>
        <taxon>Araneae</taxon>
        <taxon>Araneomorphae</taxon>
        <taxon>Entelegynae</taxon>
        <taxon>Araneoidea</taxon>
        <taxon>Araneidae</taxon>
        <taxon>Araneus</taxon>
    </lineage>
</organism>
<dbReference type="AlphaFoldDB" id="A0A4Y2I6W3"/>
<gene>
    <name evidence="2" type="ORF">AVEN_189126_1</name>
</gene>
<dbReference type="EMBL" id="BGPR01002440">
    <property type="protein sequence ID" value="GBM73457.1"/>
    <property type="molecule type" value="Genomic_DNA"/>
</dbReference>
<sequence length="110" mass="12351">MSNSLSRPSELFRNGTFGTREGKNNRLGRNPMKFGQMIRNVGIQKNLNSQTQSTDSNLRPRLEGSGTSKDLPTLGPRVEGRNEIRNLPCGRRGEGLVEFCDFEPCLRNKL</sequence>
<comment type="caution">
    <text evidence="2">The sequence shown here is derived from an EMBL/GenBank/DDBJ whole genome shotgun (WGS) entry which is preliminary data.</text>
</comment>
<evidence type="ECO:0000313" key="2">
    <source>
        <dbReference type="EMBL" id="GBM73457.1"/>
    </source>
</evidence>
<evidence type="ECO:0000313" key="3">
    <source>
        <dbReference type="Proteomes" id="UP000499080"/>
    </source>
</evidence>
<feature type="compositionally biased region" description="Polar residues" evidence="1">
    <location>
        <begin position="45"/>
        <end position="57"/>
    </location>
</feature>
<protein>
    <submittedName>
        <fullName evidence="2">Uncharacterized protein</fullName>
    </submittedName>
</protein>
<accession>A0A4Y2I6W3</accession>
<feature type="region of interest" description="Disordered" evidence="1">
    <location>
        <begin position="45"/>
        <end position="79"/>
    </location>
</feature>
<dbReference type="Proteomes" id="UP000499080">
    <property type="component" value="Unassembled WGS sequence"/>
</dbReference>
<name>A0A4Y2I6W3_ARAVE</name>
<proteinExistence type="predicted"/>
<evidence type="ECO:0000256" key="1">
    <source>
        <dbReference type="SAM" id="MobiDB-lite"/>
    </source>
</evidence>
<reference evidence="2 3" key="1">
    <citation type="journal article" date="2019" name="Sci. Rep.">
        <title>Orb-weaving spider Araneus ventricosus genome elucidates the spidroin gene catalogue.</title>
        <authorList>
            <person name="Kono N."/>
            <person name="Nakamura H."/>
            <person name="Ohtoshi R."/>
            <person name="Moran D.A.P."/>
            <person name="Shinohara A."/>
            <person name="Yoshida Y."/>
            <person name="Fujiwara M."/>
            <person name="Mori M."/>
            <person name="Tomita M."/>
            <person name="Arakawa K."/>
        </authorList>
    </citation>
    <scope>NUCLEOTIDE SEQUENCE [LARGE SCALE GENOMIC DNA]</scope>
</reference>